<proteinExistence type="predicted"/>
<dbReference type="HOGENOM" id="CLU_560811_0_0_1"/>
<gene>
    <name evidence="3" type="ORF">TTHERM_00388460</name>
</gene>
<dbReference type="InterPro" id="IPR019734">
    <property type="entry name" value="TPR_rpt"/>
</dbReference>
<dbReference type="PANTHER" id="PTHR44943">
    <property type="entry name" value="CELLULOSE SYNTHASE OPERON PROTEIN C"/>
    <property type="match status" value="1"/>
</dbReference>
<evidence type="ECO:0000313" key="3">
    <source>
        <dbReference type="EMBL" id="EAR99105.2"/>
    </source>
</evidence>
<dbReference type="InParanoid" id="Q23RE3"/>
<keyword evidence="1" id="KW-0677">Repeat</keyword>
<evidence type="ECO:0000313" key="4">
    <source>
        <dbReference type="Proteomes" id="UP000009168"/>
    </source>
</evidence>
<dbReference type="OrthoDB" id="10006270at2759"/>
<accession>Q23RE3</accession>
<name>Q23RE3_TETTS</name>
<dbReference type="InterPro" id="IPR011990">
    <property type="entry name" value="TPR-like_helical_dom_sf"/>
</dbReference>
<reference evidence="4" key="1">
    <citation type="journal article" date="2006" name="PLoS Biol.">
        <title>Macronuclear genome sequence of the ciliate Tetrahymena thermophila, a model eukaryote.</title>
        <authorList>
            <person name="Eisen J.A."/>
            <person name="Coyne R.S."/>
            <person name="Wu M."/>
            <person name="Wu D."/>
            <person name="Thiagarajan M."/>
            <person name="Wortman J.R."/>
            <person name="Badger J.H."/>
            <person name="Ren Q."/>
            <person name="Amedeo P."/>
            <person name="Jones K.M."/>
            <person name="Tallon L.J."/>
            <person name="Delcher A.L."/>
            <person name="Salzberg S.L."/>
            <person name="Silva J.C."/>
            <person name="Haas B.J."/>
            <person name="Majoros W.H."/>
            <person name="Farzad M."/>
            <person name="Carlton J.M."/>
            <person name="Smith R.K. Jr."/>
            <person name="Garg J."/>
            <person name="Pearlman R.E."/>
            <person name="Karrer K.M."/>
            <person name="Sun L."/>
            <person name="Manning G."/>
            <person name="Elde N.C."/>
            <person name="Turkewitz A.P."/>
            <person name="Asai D.J."/>
            <person name="Wilkes D.E."/>
            <person name="Wang Y."/>
            <person name="Cai H."/>
            <person name="Collins K."/>
            <person name="Stewart B.A."/>
            <person name="Lee S.R."/>
            <person name="Wilamowska K."/>
            <person name="Weinberg Z."/>
            <person name="Ruzzo W.L."/>
            <person name="Wloga D."/>
            <person name="Gaertig J."/>
            <person name="Frankel J."/>
            <person name="Tsao C.-C."/>
            <person name="Gorovsky M.A."/>
            <person name="Keeling P.J."/>
            <person name="Waller R.F."/>
            <person name="Patron N.J."/>
            <person name="Cherry J.M."/>
            <person name="Stover N.A."/>
            <person name="Krieger C.J."/>
            <person name="del Toro C."/>
            <person name="Ryder H.F."/>
            <person name="Williamson S.C."/>
            <person name="Barbeau R.A."/>
            <person name="Hamilton E.P."/>
            <person name="Orias E."/>
        </authorList>
    </citation>
    <scope>NUCLEOTIDE SEQUENCE [LARGE SCALE GENOMIC DNA]</scope>
    <source>
        <strain evidence="4">SB210</strain>
    </source>
</reference>
<evidence type="ECO:0000256" key="2">
    <source>
        <dbReference type="ARBA" id="ARBA00022803"/>
    </source>
</evidence>
<dbReference type="Gene3D" id="1.25.40.10">
    <property type="entry name" value="Tetratricopeptide repeat domain"/>
    <property type="match status" value="3"/>
</dbReference>
<evidence type="ECO:0000256" key="1">
    <source>
        <dbReference type="ARBA" id="ARBA00022737"/>
    </source>
</evidence>
<dbReference type="Pfam" id="PF13181">
    <property type="entry name" value="TPR_8"/>
    <property type="match status" value="2"/>
</dbReference>
<keyword evidence="4" id="KW-1185">Reference proteome</keyword>
<dbReference type="Proteomes" id="UP000009168">
    <property type="component" value="Unassembled WGS sequence"/>
</dbReference>
<sequence length="541" mass="64358">MNRLIDLFKRLSLLKKEKVANQNQIYLFHLKHYLSSAKLFKLLIQQQISEYCENMSMFNVAQDYIDFTSEQAYGLKDSNQNQKSHKFFKVLQKLTVGEKRNDYILERVKGQLVQCPIEQNNILRRGIKYNNYSELNFEYIAQNYKLQKKYRLAMRYLDIGLSVYPKSHQLILEKGSLLIEMKQYNEAIKALQYGLQMIEKNQELSDRIVEQKFVGLYNLGIAYEEDDCLEIALTYYEQCQQIDDQDYDVLYSMIGIYSDLEQHQSALNILYSIIELNPVEIKAFIEISRIFVQMQDNESMQRQMNNLIEINEGNDEELAQVYIQWSELLLSLDMAKEALDKTYLAQKVYNKDQKILITQAKVLSYLGRHEEALNTLQVYYERNPSDHNVLCLIANEYLQIGCKERALQLFQSAINISNQQEPQYYYMLGRAHYYCNEYEKAIENLNINQEKSNQYMLQCQILLAHSYSHLKQNAKAIELYEQSIQLISRKNINRLKKLITLHEFNQYLKYNQDKYNLKSHEEIQHYLQIRLINLKNIAERF</sequence>
<dbReference type="GeneID" id="7838831"/>
<dbReference type="SMART" id="SM00028">
    <property type="entry name" value="TPR"/>
    <property type="match status" value="6"/>
</dbReference>
<dbReference type="PANTHER" id="PTHR44943:SF4">
    <property type="entry name" value="TPR REPEAT-CONTAINING PROTEIN MJ0798"/>
    <property type="match status" value="1"/>
</dbReference>
<dbReference type="SUPFAM" id="SSF48452">
    <property type="entry name" value="TPR-like"/>
    <property type="match status" value="2"/>
</dbReference>
<protein>
    <submittedName>
        <fullName evidence="3">Tetratricopeptide repeat protein</fullName>
    </submittedName>
</protein>
<dbReference type="InterPro" id="IPR051685">
    <property type="entry name" value="Ycf3/AcsC/BcsC/TPR_MFPF"/>
</dbReference>
<keyword evidence="2" id="KW-0802">TPR repeat</keyword>
<dbReference type="AlphaFoldDB" id="Q23RE3"/>
<dbReference type="EMBL" id="GG662644">
    <property type="protein sequence ID" value="EAR99105.2"/>
    <property type="molecule type" value="Genomic_DNA"/>
</dbReference>
<dbReference type="RefSeq" id="XP_001019350.2">
    <property type="nucleotide sequence ID" value="XM_001019350.3"/>
</dbReference>
<organism evidence="3 4">
    <name type="scientific">Tetrahymena thermophila (strain SB210)</name>
    <dbReference type="NCBI Taxonomy" id="312017"/>
    <lineage>
        <taxon>Eukaryota</taxon>
        <taxon>Sar</taxon>
        <taxon>Alveolata</taxon>
        <taxon>Ciliophora</taxon>
        <taxon>Intramacronucleata</taxon>
        <taxon>Oligohymenophorea</taxon>
        <taxon>Hymenostomatida</taxon>
        <taxon>Tetrahymenina</taxon>
        <taxon>Tetrahymenidae</taxon>
        <taxon>Tetrahymena</taxon>
    </lineage>
</organism>
<dbReference type="KEGG" id="tet:TTHERM_00388460"/>